<protein>
    <submittedName>
        <fullName evidence="1">Uncharacterized protein</fullName>
    </submittedName>
</protein>
<dbReference type="EMBL" id="RRCH01000028">
    <property type="protein sequence ID" value="RRJ29451.1"/>
    <property type="molecule type" value="Genomic_DNA"/>
</dbReference>
<accession>A0A3P3R7K8</accession>
<name>A0A3P3R7K8_9EURY</name>
<dbReference type="RefSeq" id="WP_124955440.1">
    <property type="nucleotide sequence ID" value="NZ_RRCH01000028.1"/>
</dbReference>
<comment type="caution">
    <text evidence="1">The sequence shown here is derived from an EMBL/GenBank/DDBJ whole genome shotgun (WGS) entry which is preliminary data.</text>
</comment>
<evidence type="ECO:0000313" key="2">
    <source>
        <dbReference type="Proteomes" id="UP000282322"/>
    </source>
</evidence>
<gene>
    <name evidence="1" type="ORF">EIK79_12485</name>
</gene>
<reference evidence="1 2" key="1">
    <citation type="submission" date="2018-11" db="EMBL/GenBank/DDBJ databases">
        <title>Taxonoimc description of Halomarina strain SPP-AMP-1.</title>
        <authorList>
            <person name="Pal Y."/>
            <person name="Srinivasana K."/>
            <person name="Verma A."/>
            <person name="Kumar P."/>
        </authorList>
    </citation>
    <scope>NUCLEOTIDE SEQUENCE [LARGE SCALE GENOMIC DNA]</scope>
    <source>
        <strain evidence="1 2">SPP-AMP-1</strain>
    </source>
</reference>
<organism evidence="1 2">
    <name type="scientific">Halocatena pleomorpha</name>
    <dbReference type="NCBI Taxonomy" id="1785090"/>
    <lineage>
        <taxon>Archaea</taxon>
        <taxon>Methanobacteriati</taxon>
        <taxon>Methanobacteriota</taxon>
        <taxon>Stenosarchaea group</taxon>
        <taxon>Halobacteria</taxon>
        <taxon>Halobacteriales</taxon>
        <taxon>Natronomonadaceae</taxon>
        <taxon>Halocatena</taxon>
    </lineage>
</organism>
<proteinExistence type="predicted"/>
<sequence length="79" mass="8733">MTAVGGTIYTTGPDLDGGEDRFVYALDPVDEPVRCLAREQSWQHWLQRGSGFAYWTACVTAANSSRQSRTNSTLLSQFS</sequence>
<keyword evidence="2" id="KW-1185">Reference proteome</keyword>
<evidence type="ECO:0000313" key="1">
    <source>
        <dbReference type="EMBL" id="RRJ29451.1"/>
    </source>
</evidence>
<dbReference type="OrthoDB" id="145878at2157"/>
<dbReference type="Proteomes" id="UP000282322">
    <property type="component" value="Unassembled WGS sequence"/>
</dbReference>
<dbReference type="AlphaFoldDB" id="A0A3P3R7K8"/>